<dbReference type="GO" id="GO:0003723">
    <property type="term" value="F:RNA binding"/>
    <property type="evidence" value="ECO:0007669"/>
    <property type="project" value="UniProtKB-UniRule"/>
</dbReference>
<evidence type="ECO:0000256" key="6">
    <source>
        <dbReference type="ARBA" id="ARBA00023242"/>
    </source>
</evidence>
<dbReference type="SUPFAM" id="SSF54928">
    <property type="entry name" value="RNA-binding domain, RBD"/>
    <property type="match status" value="2"/>
</dbReference>
<organism evidence="11">
    <name type="scientific">Compsopogon caeruleus</name>
    <dbReference type="NCBI Taxonomy" id="31354"/>
    <lineage>
        <taxon>Eukaryota</taxon>
        <taxon>Rhodophyta</taxon>
        <taxon>Compsopogonophyceae</taxon>
        <taxon>Compsopogonales</taxon>
        <taxon>Compsopogonaceae</taxon>
        <taxon>Compsopogon</taxon>
    </lineage>
</organism>
<comment type="subcellular location">
    <subcellularLocation>
        <location evidence="1 8">Nucleus</location>
    </subcellularLocation>
</comment>
<evidence type="ECO:0000256" key="8">
    <source>
        <dbReference type="RuleBase" id="RU364135"/>
    </source>
</evidence>
<evidence type="ECO:0000256" key="4">
    <source>
        <dbReference type="ARBA" id="ARBA00022884"/>
    </source>
</evidence>
<comment type="function">
    <text evidence="8">Necessary for the splicing of pre-mRNA.</text>
</comment>
<evidence type="ECO:0000256" key="3">
    <source>
        <dbReference type="ARBA" id="ARBA00022737"/>
    </source>
</evidence>
<dbReference type="FunFam" id="3.30.70.330:FF:000097">
    <property type="entry name" value="U2 snRNP auxiliary factor large subunit"/>
    <property type="match status" value="1"/>
</dbReference>
<evidence type="ECO:0000256" key="1">
    <source>
        <dbReference type="ARBA" id="ARBA00004123"/>
    </source>
</evidence>
<feature type="compositionally biased region" description="Polar residues" evidence="9">
    <location>
        <begin position="37"/>
        <end position="51"/>
    </location>
</feature>
<dbReference type="EMBL" id="HBGH01000347">
    <property type="protein sequence ID" value="CAD9220772.1"/>
    <property type="molecule type" value="Transcribed_RNA"/>
</dbReference>
<dbReference type="CDD" id="cd12231">
    <property type="entry name" value="RRM2_U2AF65"/>
    <property type="match status" value="1"/>
</dbReference>
<proteinExistence type="inferred from homology"/>
<evidence type="ECO:0000256" key="7">
    <source>
        <dbReference type="PROSITE-ProRule" id="PRU00176"/>
    </source>
</evidence>
<feature type="compositionally biased region" description="Basic residues" evidence="9">
    <location>
        <begin position="60"/>
        <end position="75"/>
    </location>
</feature>
<reference evidence="11" key="1">
    <citation type="submission" date="2021-01" db="EMBL/GenBank/DDBJ databases">
        <authorList>
            <person name="Corre E."/>
            <person name="Pelletier E."/>
            <person name="Niang G."/>
            <person name="Scheremetjew M."/>
            <person name="Finn R."/>
            <person name="Kale V."/>
            <person name="Holt S."/>
            <person name="Cochrane G."/>
            <person name="Meng A."/>
            <person name="Brown T."/>
            <person name="Cohen L."/>
        </authorList>
    </citation>
    <scope>NUCLEOTIDE SEQUENCE</scope>
    <source>
        <strain evidence="11">SAG 36.94</strain>
    </source>
</reference>
<dbReference type="Pfam" id="PF00076">
    <property type="entry name" value="RRM_1"/>
    <property type="match status" value="2"/>
</dbReference>
<comment type="similarity">
    <text evidence="8">Belongs to the splicing factor SR family.</text>
</comment>
<keyword evidence="2 8" id="KW-0507">mRNA processing</keyword>
<dbReference type="GO" id="GO:0005634">
    <property type="term" value="C:nucleus"/>
    <property type="evidence" value="ECO:0007669"/>
    <property type="project" value="UniProtKB-SubCell"/>
</dbReference>
<dbReference type="InterPro" id="IPR006529">
    <property type="entry name" value="U2AF_lg"/>
</dbReference>
<dbReference type="InterPro" id="IPR012677">
    <property type="entry name" value="Nucleotide-bd_a/b_plait_sf"/>
</dbReference>
<dbReference type="Gene3D" id="3.30.70.330">
    <property type="match status" value="3"/>
</dbReference>
<evidence type="ECO:0000259" key="10">
    <source>
        <dbReference type="PROSITE" id="PS50102"/>
    </source>
</evidence>
<dbReference type="SMART" id="SM00360">
    <property type="entry name" value="RRM"/>
    <property type="match status" value="2"/>
</dbReference>
<keyword evidence="3" id="KW-0677">Repeat</keyword>
<accession>A0A7S1T4K8</accession>
<dbReference type="CDD" id="cd12232">
    <property type="entry name" value="RRM3_U2AF65"/>
    <property type="match status" value="1"/>
</dbReference>
<dbReference type="PROSITE" id="PS50102">
    <property type="entry name" value="RRM"/>
    <property type="match status" value="2"/>
</dbReference>
<dbReference type="NCBIfam" id="TIGR01642">
    <property type="entry name" value="U2AF_lg"/>
    <property type="match status" value="1"/>
</dbReference>
<evidence type="ECO:0000256" key="2">
    <source>
        <dbReference type="ARBA" id="ARBA00022664"/>
    </source>
</evidence>
<gene>
    <name evidence="11" type="ORF">CCAE0312_LOCUS171</name>
</gene>
<name>A0A7S1T4K8_9RHOD</name>
<evidence type="ECO:0000256" key="9">
    <source>
        <dbReference type="SAM" id="MobiDB-lite"/>
    </source>
</evidence>
<feature type="domain" description="RRM" evidence="10">
    <location>
        <begin position="179"/>
        <end position="259"/>
    </location>
</feature>
<feature type="domain" description="RRM" evidence="10">
    <location>
        <begin position="293"/>
        <end position="371"/>
    </location>
</feature>
<keyword evidence="6 8" id="KW-0539">Nucleus</keyword>
<sequence>MVVDRIGDPSLPGEGRGDMAHGEGGPVGSLRKRPMSTEDSPSRSLSPGQPQSHREEAEKRLRRQSRSPRRGRRRREGTMWDVKDSPYGFPLPPPGAAAAAIAAAISPNPNPLSAAYAAVASVGAVVADVSQGVAGIDTTALQRMLNPPVFAVSENGTATAGGIPIPIVGDNQQLTRPARRLYVGNLPPDTTEAEISDFFFKSMLKAKGVESEGNPILSVYLNMEKRFAFIELRTVNEASAALQMDGLLFRTFSLRMRRPNDYRPETAPRARAPPTFNPGLLGIVSTQVPDGPNKVFIGGIPYHLTEDQIKELLQSFGPLAAFNLIKDSNTGLSKGFGFFEYADPSVIDIACEKLNEMQLGRNKLTVRRAATSAAMAAAAAAAGVGSSLSNLMPLGGPVLTSSIASAANAIATTSPATPLRPPTAILQLENMVSEDELRDDDEFADIQEDVREEAAKYGSIQELIIPRPRKPTDTSDATDERVPGLGSIFIVYHDVNSSMSAFAAMSGRKFGPNVVVANYTSPDQLDRVRPNPPSSPTLSPTPQN</sequence>
<feature type="region of interest" description="Disordered" evidence="9">
    <location>
        <begin position="1"/>
        <end position="86"/>
    </location>
</feature>
<dbReference type="AlphaFoldDB" id="A0A7S1T4K8"/>
<feature type="region of interest" description="Disordered" evidence="9">
    <location>
        <begin position="521"/>
        <end position="544"/>
    </location>
</feature>
<protein>
    <recommendedName>
        <fullName evidence="8">Splicing factor U2AF subunit</fullName>
    </recommendedName>
    <alternativeName>
        <fullName evidence="8">U2 snRNP auxiliary factor large subunit</fullName>
    </alternativeName>
</protein>
<dbReference type="PANTHER" id="PTHR23139">
    <property type="entry name" value="RNA-BINDING PROTEIN"/>
    <property type="match status" value="1"/>
</dbReference>
<dbReference type="InterPro" id="IPR035979">
    <property type="entry name" value="RBD_domain_sf"/>
</dbReference>
<dbReference type="GO" id="GO:0008380">
    <property type="term" value="P:RNA splicing"/>
    <property type="evidence" value="ECO:0007669"/>
    <property type="project" value="UniProtKB-KW"/>
</dbReference>
<keyword evidence="5 8" id="KW-0508">mRNA splicing</keyword>
<evidence type="ECO:0000313" key="11">
    <source>
        <dbReference type="EMBL" id="CAD9220772.1"/>
    </source>
</evidence>
<dbReference type="InterPro" id="IPR000504">
    <property type="entry name" value="RRM_dom"/>
</dbReference>
<evidence type="ECO:0000256" key="5">
    <source>
        <dbReference type="ARBA" id="ARBA00023187"/>
    </source>
</evidence>
<dbReference type="GO" id="GO:0006397">
    <property type="term" value="P:mRNA processing"/>
    <property type="evidence" value="ECO:0007669"/>
    <property type="project" value="UniProtKB-KW"/>
</dbReference>
<dbReference type="CDD" id="cd12230">
    <property type="entry name" value="RRM1_U2AF65"/>
    <property type="match status" value="1"/>
</dbReference>
<keyword evidence="4 7" id="KW-0694">RNA-binding</keyword>